<name>A0A164HCN2_9CRUS</name>
<dbReference type="InterPro" id="IPR043502">
    <property type="entry name" value="DNA/RNA_pol_sf"/>
</dbReference>
<proteinExistence type="predicted"/>
<dbReference type="STRING" id="35525.A0A164HCN2"/>
<gene>
    <name evidence="1" type="ORF">APZ42_003928</name>
</gene>
<dbReference type="GO" id="GO:0071897">
    <property type="term" value="P:DNA biosynthetic process"/>
    <property type="evidence" value="ECO:0007669"/>
    <property type="project" value="UniProtKB-ARBA"/>
</dbReference>
<accession>A0A164HCN2</accession>
<organism evidence="1 2">
    <name type="scientific">Daphnia magna</name>
    <dbReference type="NCBI Taxonomy" id="35525"/>
    <lineage>
        <taxon>Eukaryota</taxon>
        <taxon>Metazoa</taxon>
        <taxon>Ecdysozoa</taxon>
        <taxon>Arthropoda</taxon>
        <taxon>Crustacea</taxon>
        <taxon>Branchiopoda</taxon>
        <taxon>Diplostraca</taxon>
        <taxon>Cladocera</taxon>
        <taxon>Anomopoda</taxon>
        <taxon>Daphniidae</taxon>
        <taxon>Daphnia</taxon>
    </lineage>
</organism>
<reference evidence="1 2" key="1">
    <citation type="submission" date="2016-03" db="EMBL/GenBank/DDBJ databases">
        <title>EvidentialGene: Evidence-directed Construction of Genes on Genomes.</title>
        <authorList>
            <person name="Gilbert D.G."/>
            <person name="Choi J.-H."/>
            <person name="Mockaitis K."/>
            <person name="Colbourne J."/>
            <person name="Pfrender M."/>
        </authorList>
    </citation>
    <scope>NUCLEOTIDE SEQUENCE [LARGE SCALE GENOMIC DNA]</scope>
    <source>
        <strain evidence="1 2">Xinb3</strain>
        <tissue evidence="1">Complete organism</tissue>
    </source>
</reference>
<protein>
    <recommendedName>
        <fullName evidence="3">Peptidase A2 domain-containing protein</fullName>
    </recommendedName>
</protein>
<dbReference type="Gene3D" id="3.10.10.10">
    <property type="entry name" value="HIV Type 1 Reverse Transcriptase, subunit A, domain 1"/>
    <property type="match status" value="1"/>
</dbReference>
<dbReference type="CDD" id="cd00303">
    <property type="entry name" value="retropepsin_like"/>
    <property type="match status" value="1"/>
</dbReference>
<comment type="caution">
    <text evidence="1">The sequence shown here is derived from an EMBL/GenBank/DDBJ whole genome shotgun (WGS) entry which is preliminary data.</text>
</comment>
<dbReference type="OrthoDB" id="5978043at2759"/>
<evidence type="ECO:0008006" key="3">
    <source>
        <dbReference type="Google" id="ProtNLM"/>
    </source>
</evidence>
<keyword evidence="2" id="KW-1185">Reference proteome</keyword>
<feature type="non-terminal residue" evidence="1">
    <location>
        <position position="237"/>
    </location>
</feature>
<evidence type="ECO:0000313" key="1">
    <source>
        <dbReference type="EMBL" id="KZR99979.1"/>
    </source>
</evidence>
<dbReference type="AlphaFoldDB" id="A0A164HCN2"/>
<evidence type="ECO:0000313" key="2">
    <source>
        <dbReference type="Proteomes" id="UP000076858"/>
    </source>
</evidence>
<feature type="non-terminal residue" evidence="1">
    <location>
        <position position="1"/>
    </location>
</feature>
<sequence length="237" mass="26404">SDLVKAEIQPNGSKKELIIQFLPDTGAQIDAIPADMYHVEIRDTYLLPRGTNAITATGSPIISIGTFEATIRWPTGKKCKSIKTTFHVLQDLKQPVLSKKTQKALGMLPAGYPHESINAIKQEEPREDPGSKFFPRPMATVGINPTEERKKEDLNQLTAVHPHIFDGICRPMAGPACHFELIRRVTEPTAWVHPMVLATKKDGSIRVCVDFTILNHKIIRPRFDTATPFQAVRTIPP</sequence>
<dbReference type="Proteomes" id="UP000076858">
    <property type="component" value="Unassembled WGS sequence"/>
</dbReference>
<dbReference type="EMBL" id="LRGB01012079">
    <property type="protein sequence ID" value="KZR99979.1"/>
    <property type="molecule type" value="Genomic_DNA"/>
</dbReference>
<dbReference type="SUPFAM" id="SSF56672">
    <property type="entry name" value="DNA/RNA polymerases"/>
    <property type="match status" value="1"/>
</dbReference>